<evidence type="ECO:0000313" key="3">
    <source>
        <dbReference type="Proteomes" id="UP000828390"/>
    </source>
</evidence>
<dbReference type="Pfam" id="PF05551">
    <property type="entry name" value="zf-His_Me_endon"/>
    <property type="match status" value="1"/>
</dbReference>
<gene>
    <name evidence="2" type="ORF">DPMN_147251</name>
</gene>
<evidence type="ECO:0000259" key="1">
    <source>
        <dbReference type="Pfam" id="PF05551"/>
    </source>
</evidence>
<accession>A0A9D4F821</accession>
<feature type="domain" description="Zinc-binding loop region of homing endonuclease" evidence="1">
    <location>
        <begin position="36"/>
        <end position="108"/>
    </location>
</feature>
<dbReference type="GO" id="GO:0004519">
    <property type="term" value="F:endonuclease activity"/>
    <property type="evidence" value="ECO:0007669"/>
    <property type="project" value="InterPro"/>
</dbReference>
<name>A0A9D4F821_DREPO</name>
<dbReference type="InterPro" id="IPR044930">
    <property type="entry name" value="Homing_endonuclease_His-Me"/>
</dbReference>
<dbReference type="Gene3D" id="3.90.75.10">
    <property type="entry name" value="Homing Intron 3 (I-ppo) Encoded Endonuclease, Chain A"/>
    <property type="match status" value="1"/>
</dbReference>
<protein>
    <recommendedName>
        <fullName evidence="1">Zinc-binding loop region of homing endonuclease domain-containing protein</fullName>
    </recommendedName>
</protein>
<sequence length="108" mass="12362">MEGKHDFWVQLQERLVEQCFKSPDSDCLVWTGCTTNGNRPYYGRIWVKMPSDDKGRSYLAHRVAVMCHLRVALGRNDLVSHLCGHSLCVNACHLTIEPLSTNIDRRTC</sequence>
<dbReference type="InterPro" id="IPR044925">
    <property type="entry name" value="His-Me_finger_sf"/>
</dbReference>
<reference evidence="2" key="2">
    <citation type="submission" date="2020-11" db="EMBL/GenBank/DDBJ databases">
        <authorList>
            <person name="McCartney M.A."/>
            <person name="Auch B."/>
            <person name="Kono T."/>
            <person name="Mallez S."/>
            <person name="Becker A."/>
            <person name="Gohl D.M."/>
            <person name="Silverstein K.A.T."/>
            <person name="Koren S."/>
            <person name="Bechman K.B."/>
            <person name="Herman A."/>
            <person name="Abrahante J.E."/>
            <person name="Garbe J."/>
        </authorList>
    </citation>
    <scope>NUCLEOTIDE SEQUENCE</scope>
    <source>
        <strain evidence="2">Duluth1</strain>
        <tissue evidence="2">Whole animal</tissue>
    </source>
</reference>
<dbReference type="Proteomes" id="UP000828390">
    <property type="component" value="Unassembled WGS sequence"/>
</dbReference>
<dbReference type="AlphaFoldDB" id="A0A9D4F821"/>
<dbReference type="SUPFAM" id="SSF54060">
    <property type="entry name" value="His-Me finger endonucleases"/>
    <property type="match status" value="1"/>
</dbReference>
<evidence type="ECO:0000313" key="2">
    <source>
        <dbReference type="EMBL" id="KAH3793733.1"/>
    </source>
</evidence>
<dbReference type="EMBL" id="JAIWYP010000007">
    <property type="protein sequence ID" value="KAH3793733.1"/>
    <property type="molecule type" value="Genomic_DNA"/>
</dbReference>
<organism evidence="2 3">
    <name type="scientific">Dreissena polymorpha</name>
    <name type="common">Zebra mussel</name>
    <name type="synonym">Mytilus polymorpha</name>
    <dbReference type="NCBI Taxonomy" id="45954"/>
    <lineage>
        <taxon>Eukaryota</taxon>
        <taxon>Metazoa</taxon>
        <taxon>Spiralia</taxon>
        <taxon>Lophotrochozoa</taxon>
        <taxon>Mollusca</taxon>
        <taxon>Bivalvia</taxon>
        <taxon>Autobranchia</taxon>
        <taxon>Heteroconchia</taxon>
        <taxon>Euheterodonta</taxon>
        <taxon>Imparidentia</taxon>
        <taxon>Neoheterodontei</taxon>
        <taxon>Myida</taxon>
        <taxon>Dreissenoidea</taxon>
        <taxon>Dreissenidae</taxon>
        <taxon>Dreissena</taxon>
    </lineage>
</organism>
<dbReference type="InterPro" id="IPR008704">
    <property type="entry name" value="Endonuclease_Zinc-binding_loop"/>
</dbReference>
<proteinExistence type="predicted"/>
<reference evidence="2" key="1">
    <citation type="journal article" date="2019" name="bioRxiv">
        <title>The Genome of the Zebra Mussel, Dreissena polymorpha: A Resource for Invasive Species Research.</title>
        <authorList>
            <person name="McCartney M.A."/>
            <person name="Auch B."/>
            <person name="Kono T."/>
            <person name="Mallez S."/>
            <person name="Zhang Y."/>
            <person name="Obille A."/>
            <person name="Becker A."/>
            <person name="Abrahante J.E."/>
            <person name="Garbe J."/>
            <person name="Badalamenti J.P."/>
            <person name="Herman A."/>
            <person name="Mangelson H."/>
            <person name="Liachko I."/>
            <person name="Sullivan S."/>
            <person name="Sone E.D."/>
            <person name="Koren S."/>
            <person name="Silverstein K.A.T."/>
            <person name="Beckman K.B."/>
            <person name="Gohl D.M."/>
        </authorList>
    </citation>
    <scope>NUCLEOTIDE SEQUENCE</scope>
    <source>
        <strain evidence="2">Duluth1</strain>
        <tissue evidence="2">Whole animal</tissue>
    </source>
</reference>
<comment type="caution">
    <text evidence="2">The sequence shown here is derived from an EMBL/GenBank/DDBJ whole genome shotgun (WGS) entry which is preliminary data.</text>
</comment>
<keyword evidence="3" id="KW-1185">Reference proteome</keyword>